<proteinExistence type="predicted"/>
<gene>
    <name evidence="1" type="ORF">LPTSP2_30140</name>
</gene>
<accession>A0A2P2DGF0</accession>
<organism evidence="1 2">
    <name type="scientific">Leptospira ellinghausenii</name>
    <dbReference type="NCBI Taxonomy" id="1917822"/>
    <lineage>
        <taxon>Bacteria</taxon>
        <taxon>Pseudomonadati</taxon>
        <taxon>Spirochaetota</taxon>
        <taxon>Spirochaetia</taxon>
        <taxon>Leptospirales</taxon>
        <taxon>Leptospiraceae</taxon>
        <taxon>Leptospira</taxon>
    </lineage>
</organism>
<protein>
    <recommendedName>
        <fullName evidence="3">DUF4269 domain-containing protein</fullName>
    </recommendedName>
</protein>
<comment type="caution">
    <text evidence="1">The sequence shown here is derived from an EMBL/GenBank/DDBJ whole genome shotgun (WGS) entry which is preliminary data.</text>
</comment>
<dbReference type="Proteomes" id="UP000245206">
    <property type="component" value="Unassembled WGS sequence"/>
</dbReference>
<sequence>MRHNMQSLETNPFLLPDYLRMGNPRQQELWEDLEKWKILKNLIGFKPILAGTIPIGIDTKNSDVDILAKFNVPSHLQKICYAKFRNLPNYSFSEKTISLRVTLICRFSTPKFNYEIFAQSIEPTEQYAWIHMIVENRFLNFANQSFRENILSLKESGKKTEHAFCELLGLSGDPFKTLLQWNQKSDDDYKELLSKQGYLNS</sequence>
<dbReference type="Pfam" id="PF14091">
    <property type="entry name" value="DUF4269"/>
    <property type="match status" value="1"/>
</dbReference>
<reference evidence="2" key="1">
    <citation type="journal article" date="2019" name="Microbiol. Immunol.">
        <title>Molecular and phenotypic characterization of Leptospira johnsonii sp. nov., Leptospira ellinghausenii sp. nov. and Leptospira ryugenii sp. nov. isolated from soil and water in Japan.</title>
        <authorList>
            <person name="Masuzawa T."/>
            <person name="Saito M."/>
            <person name="Nakao R."/>
            <person name="Nikaido Y."/>
            <person name="Matsumoto M."/>
            <person name="Ogawa M."/>
            <person name="Yokoyama M."/>
            <person name="Hidaka Y."/>
            <person name="Tomita J."/>
            <person name="Sakakibara K."/>
            <person name="Suzuki K."/>
            <person name="Yasuda S."/>
            <person name="Sato H."/>
            <person name="Yamaguchi M."/>
            <person name="Yoshida S.I."/>
            <person name="Koizumi N."/>
            <person name="Kawamura Y."/>
        </authorList>
    </citation>
    <scope>NUCLEOTIDE SEQUENCE [LARGE SCALE GENOMIC DNA]</scope>
    <source>
        <strain evidence="2">E18</strain>
    </source>
</reference>
<dbReference type="AlphaFoldDB" id="A0A2P2DGF0"/>
<name>A0A2P2DGF0_9LEPT</name>
<dbReference type="InterPro" id="IPR025365">
    <property type="entry name" value="DUF4269"/>
</dbReference>
<keyword evidence="2" id="KW-1185">Reference proteome</keyword>
<evidence type="ECO:0000313" key="2">
    <source>
        <dbReference type="Proteomes" id="UP000245206"/>
    </source>
</evidence>
<evidence type="ECO:0008006" key="3">
    <source>
        <dbReference type="Google" id="ProtNLM"/>
    </source>
</evidence>
<evidence type="ECO:0000313" key="1">
    <source>
        <dbReference type="EMBL" id="GBF43711.1"/>
    </source>
</evidence>
<dbReference type="EMBL" id="BFAZ01000009">
    <property type="protein sequence ID" value="GBF43711.1"/>
    <property type="molecule type" value="Genomic_DNA"/>
</dbReference>